<dbReference type="Gene3D" id="3.90.1240.10">
    <property type="entry name" value="Metalloproteases ('zincins'), catalytic domain like"/>
    <property type="match status" value="1"/>
</dbReference>
<dbReference type="InterPro" id="IPR028208">
    <property type="entry name" value="Effector_pro_NleD-like"/>
</dbReference>
<feature type="region of interest" description="Disordered" evidence="1">
    <location>
        <begin position="94"/>
        <end position="158"/>
    </location>
</feature>
<keyword evidence="3" id="KW-1185">Reference proteome</keyword>
<feature type="compositionally biased region" description="Basic and acidic residues" evidence="1">
    <location>
        <begin position="39"/>
        <end position="52"/>
    </location>
</feature>
<evidence type="ECO:0000313" key="3">
    <source>
        <dbReference type="Proteomes" id="UP000773614"/>
    </source>
</evidence>
<dbReference type="Proteomes" id="UP000773614">
    <property type="component" value="Unassembled WGS sequence"/>
</dbReference>
<gene>
    <name evidence="2" type="ORF">E4O86_21505</name>
</gene>
<protein>
    <submittedName>
        <fullName evidence="2">Uncharacterized protein</fullName>
    </submittedName>
</protein>
<name>A0A964T904_9HYPH</name>
<sequence>MGGPGRDGCRIRRHAHRPERGGSEHAAAGNAGRAFPHVSRREGEMPIKVTGPDDYRKTVEGLLQKLEANPAGKVVLGEIRGFSDEVRIEPYNKGKQALHGGTNSSVSEDNLLAGAPDGVSGRGPGYWYRGRSDDPRTPLRDERDTLMPPSATATGAGTGSRVYFSPELYDPTSKIPAKWPDAVLVHELVHSLRYLQGLQNPIPTKEAVWENEEEYLAVIVENVYVSAAGGHRLRRGHGLLIPLAPPLNTSAGFLDFEMGDPGNKFKPNLDLLKIHQLVWATFDKLAMVQAPFNPFRELANRNRHLFRKDPKPPPPPPVWWPRLPPM</sequence>
<reference evidence="2" key="1">
    <citation type="submission" date="2019-03" db="EMBL/GenBank/DDBJ databases">
        <title>Afifella sp. nov., isolated from activated sludge.</title>
        <authorList>
            <person name="Li Q."/>
            <person name="Liu Y."/>
        </authorList>
    </citation>
    <scope>NUCLEOTIDE SEQUENCE</scope>
    <source>
        <strain evidence="2">L72</strain>
    </source>
</reference>
<dbReference type="EMBL" id="SPKJ01000146">
    <property type="protein sequence ID" value="MYZ50290.1"/>
    <property type="molecule type" value="Genomic_DNA"/>
</dbReference>
<evidence type="ECO:0000256" key="1">
    <source>
        <dbReference type="SAM" id="MobiDB-lite"/>
    </source>
</evidence>
<feature type="region of interest" description="Disordered" evidence="1">
    <location>
        <begin position="1"/>
        <end position="52"/>
    </location>
</feature>
<feature type="compositionally biased region" description="Basic and acidic residues" evidence="1">
    <location>
        <begin position="130"/>
        <end position="145"/>
    </location>
</feature>
<proteinExistence type="predicted"/>
<evidence type="ECO:0000313" key="2">
    <source>
        <dbReference type="EMBL" id="MYZ50290.1"/>
    </source>
</evidence>
<dbReference type="AlphaFoldDB" id="A0A964T904"/>
<dbReference type="Pfam" id="PF14891">
    <property type="entry name" value="Peptidase_M91"/>
    <property type="match status" value="1"/>
</dbReference>
<organism evidence="2 3">
    <name type="scientific">Propylenella binzhouense</name>
    <dbReference type="NCBI Taxonomy" id="2555902"/>
    <lineage>
        <taxon>Bacteria</taxon>
        <taxon>Pseudomonadati</taxon>
        <taxon>Pseudomonadota</taxon>
        <taxon>Alphaproteobacteria</taxon>
        <taxon>Hyphomicrobiales</taxon>
        <taxon>Propylenellaceae</taxon>
        <taxon>Propylenella</taxon>
    </lineage>
</organism>
<comment type="caution">
    <text evidence="2">The sequence shown here is derived from an EMBL/GenBank/DDBJ whole genome shotgun (WGS) entry which is preliminary data.</text>
</comment>
<accession>A0A964T904</accession>